<dbReference type="InterPro" id="IPR011990">
    <property type="entry name" value="TPR-like_helical_dom_sf"/>
</dbReference>
<dbReference type="SMR" id="A0A015NDK3"/>
<dbReference type="Pfam" id="PF08238">
    <property type="entry name" value="Sel1"/>
    <property type="match status" value="9"/>
</dbReference>
<comment type="similarity">
    <text evidence="1">Belongs to the sel-1 family.</text>
</comment>
<accession>A0A015NDK3</accession>
<dbReference type="HOGENOM" id="CLU_491874_0_0_1"/>
<comment type="caution">
    <text evidence="2">The sequence shown here is derived from an EMBL/GenBank/DDBJ whole genome shotgun (WGS) entry which is preliminary data.</text>
</comment>
<dbReference type="PANTHER" id="PTHR11102">
    <property type="entry name" value="SEL-1-LIKE PROTEIN"/>
    <property type="match status" value="1"/>
</dbReference>
<dbReference type="SMART" id="SM00671">
    <property type="entry name" value="SEL1"/>
    <property type="match status" value="9"/>
</dbReference>
<dbReference type="AlphaFoldDB" id="A0A015NDK3"/>
<dbReference type="SUPFAM" id="SSF81901">
    <property type="entry name" value="HCP-like"/>
    <property type="match status" value="3"/>
</dbReference>
<evidence type="ECO:0000256" key="1">
    <source>
        <dbReference type="ARBA" id="ARBA00038101"/>
    </source>
</evidence>
<dbReference type="EMBL" id="JEMT01011416">
    <property type="protein sequence ID" value="EXX77328.1"/>
    <property type="molecule type" value="Genomic_DNA"/>
</dbReference>
<dbReference type="InterPro" id="IPR050767">
    <property type="entry name" value="Sel1_AlgK"/>
</dbReference>
<dbReference type="PANTHER" id="PTHR11102:SF160">
    <property type="entry name" value="ERAD-ASSOCIATED E3 UBIQUITIN-PROTEIN LIGASE COMPONENT HRD3"/>
    <property type="match status" value="1"/>
</dbReference>
<protein>
    <submittedName>
        <fullName evidence="2">Skt5p</fullName>
    </submittedName>
</protein>
<sequence length="554" mass="62483">MSSRSAVNKTLSSFYETQNISNDLLPNFTIASNPIDLQKFSNDVTKKITIKCIKLSSNKSDSIKFVCGKSNKNNSRKELVEWIKDEEIANLIENYEFKLGVYEIFFKKLNEDKNSKENFTKENVDNIKELAELGVTSAQLILGLLYAKYIESAETEQDDNKALEWFKKCSDQGLVEGNLCLGYIYSKEKSSIYDPKEALVYYTKAADQGNGVAMRNSAIMYLVGEQTNQNLKDSIKLFRKAHNQCGDGVSGNILGILYQNGVGIPKDVYEAAKYYRKASDLGDVNAKFNLGLLYLSGESIKKDEVEAVKLFKEAAEKGFARAQMLLANAYENGQGIEKSDEKAFEWYSKVAEYKDANPVITYVGDSQFCLAKLCEKGFGTKEKDSEKALYWYTRSAESGNSMAQVTLGDMYRNGRGVDGIDEQKALIWYIKAAKHDHYQAQFSLGELYEKGLLGVKKDEEKSLQWYKKSARQGYIMALLRLGIGSEPPEYIHRKIEMITKLPPVKELEKDGKAPEPTMIEGGDEFFEKLDNLKDGEKLEINESDEANGLFKSLN</sequence>
<dbReference type="Gene3D" id="1.25.40.10">
    <property type="entry name" value="Tetratricopeptide repeat domain"/>
    <property type="match status" value="3"/>
</dbReference>
<keyword evidence="3" id="KW-1185">Reference proteome</keyword>
<reference evidence="2 3" key="1">
    <citation type="submission" date="2014-02" db="EMBL/GenBank/DDBJ databases">
        <title>Single nucleus genome sequencing reveals high similarity among nuclei of an endomycorrhizal fungus.</title>
        <authorList>
            <person name="Lin K."/>
            <person name="Geurts R."/>
            <person name="Zhang Z."/>
            <person name="Limpens E."/>
            <person name="Saunders D.G."/>
            <person name="Mu D."/>
            <person name="Pang E."/>
            <person name="Cao H."/>
            <person name="Cha H."/>
            <person name="Lin T."/>
            <person name="Zhou Q."/>
            <person name="Shang Y."/>
            <person name="Li Y."/>
            <person name="Ivanov S."/>
            <person name="Sharma T."/>
            <person name="Velzen R.V."/>
            <person name="Ruijter N.D."/>
            <person name="Aanen D.K."/>
            <person name="Win J."/>
            <person name="Kamoun S."/>
            <person name="Bisseling T."/>
            <person name="Huang S."/>
        </authorList>
    </citation>
    <scope>NUCLEOTIDE SEQUENCE [LARGE SCALE GENOMIC DNA]</scope>
    <source>
        <strain evidence="3">DAOM197198w</strain>
    </source>
</reference>
<evidence type="ECO:0000313" key="3">
    <source>
        <dbReference type="Proteomes" id="UP000022910"/>
    </source>
</evidence>
<proteinExistence type="inferred from homology"/>
<evidence type="ECO:0000313" key="2">
    <source>
        <dbReference type="EMBL" id="EXX77328.1"/>
    </source>
</evidence>
<dbReference type="OrthoDB" id="272077at2759"/>
<name>A0A015NDK3_RHIIW</name>
<gene>
    <name evidence="2" type="ORF">RirG_024780</name>
</gene>
<organism evidence="2 3">
    <name type="scientific">Rhizophagus irregularis (strain DAOM 197198w)</name>
    <name type="common">Glomus intraradices</name>
    <dbReference type="NCBI Taxonomy" id="1432141"/>
    <lineage>
        <taxon>Eukaryota</taxon>
        <taxon>Fungi</taxon>
        <taxon>Fungi incertae sedis</taxon>
        <taxon>Mucoromycota</taxon>
        <taxon>Glomeromycotina</taxon>
        <taxon>Glomeromycetes</taxon>
        <taxon>Glomerales</taxon>
        <taxon>Glomeraceae</taxon>
        <taxon>Rhizophagus</taxon>
    </lineage>
</organism>
<dbReference type="Proteomes" id="UP000022910">
    <property type="component" value="Unassembled WGS sequence"/>
</dbReference>
<dbReference type="InterPro" id="IPR006597">
    <property type="entry name" value="Sel1-like"/>
</dbReference>